<dbReference type="Proteomes" id="UP000799439">
    <property type="component" value="Unassembled WGS sequence"/>
</dbReference>
<feature type="transmembrane region" description="Helical" evidence="10">
    <location>
        <begin position="91"/>
        <end position="112"/>
    </location>
</feature>
<dbReference type="EMBL" id="ML996092">
    <property type="protein sequence ID" value="KAF2148895.1"/>
    <property type="molecule type" value="Genomic_DNA"/>
</dbReference>
<dbReference type="InterPro" id="IPR022764">
    <property type="entry name" value="Peptidase_S54_rhomboid_dom"/>
</dbReference>
<protein>
    <recommendedName>
        <fullName evidence="4">rhomboid protease</fullName>
        <ecNumber evidence="4">3.4.21.105</ecNumber>
    </recommendedName>
</protein>
<evidence type="ECO:0000313" key="13">
    <source>
        <dbReference type="Proteomes" id="UP000799439"/>
    </source>
</evidence>
<feature type="transmembrane region" description="Helical" evidence="10">
    <location>
        <begin position="118"/>
        <end position="137"/>
    </location>
</feature>
<dbReference type="SUPFAM" id="SSF144091">
    <property type="entry name" value="Rhomboid-like"/>
    <property type="match status" value="1"/>
</dbReference>
<dbReference type="GO" id="GO:0016020">
    <property type="term" value="C:membrane"/>
    <property type="evidence" value="ECO:0007669"/>
    <property type="project" value="UniProtKB-SubCell"/>
</dbReference>
<feature type="transmembrane region" description="Helical" evidence="10">
    <location>
        <begin position="158"/>
        <end position="175"/>
    </location>
</feature>
<evidence type="ECO:0000256" key="4">
    <source>
        <dbReference type="ARBA" id="ARBA00013039"/>
    </source>
</evidence>
<comment type="caution">
    <text evidence="12">The sequence shown here is derived from an EMBL/GenBank/DDBJ whole genome shotgun (WGS) entry which is preliminary data.</text>
</comment>
<dbReference type="GO" id="GO:0006508">
    <property type="term" value="P:proteolysis"/>
    <property type="evidence" value="ECO:0007669"/>
    <property type="project" value="UniProtKB-KW"/>
</dbReference>
<keyword evidence="5" id="KW-0645">Protease</keyword>
<evidence type="ECO:0000256" key="7">
    <source>
        <dbReference type="ARBA" id="ARBA00022801"/>
    </source>
</evidence>
<dbReference type="EC" id="3.4.21.105" evidence="4"/>
<reference evidence="12" key="1">
    <citation type="journal article" date="2020" name="Stud. Mycol.">
        <title>101 Dothideomycetes genomes: a test case for predicting lifestyles and emergence of pathogens.</title>
        <authorList>
            <person name="Haridas S."/>
            <person name="Albert R."/>
            <person name="Binder M."/>
            <person name="Bloem J."/>
            <person name="Labutti K."/>
            <person name="Salamov A."/>
            <person name="Andreopoulos B."/>
            <person name="Baker S."/>
            <person name="Barry K."/>
            <person name="Bills G."/>
            <person name="Bluhm B."/>
            <person name="Cannon C."/>
            <person name="Castanera R."/>
            <person name="Culley D."/>
            <person name="Daum C."/>
            <person name="Ezra D."/>
            <person name="Gonzalez J."/>
            <person name="Henrissat B."/>
            <person name="Kuo A."/>
            <person name="Liang C."/>
            <person name="Lipzen A."/>
            <person name="Lutzoni F."/>
            <person name="Magnuson J."/>
            <person name="Mondo S."/>
            <person name="Nolan M."/>
            <person name="Ohm R."/>
            <person name="Pangilinan J."/>
            <person name="Park H.-J."/>
            <person name="Ramirez L."/>
            <person name="Alfaro M."/>
            <person name="Sun H."/>
            <person name="Tritt A."/>
            <person name="Yoshinaga Y."/>
            <person name="Zwiers L.-H."/>
            <person name="Turgeon B."/>
            <person name="Goodwin S."/>
            <person name="Spatafora J."/>
            <person name="Crous P."/>
            <person name="Grigoriev I."/>
        </authorList>
    </citation>
    <scope>NUCLEOTIDE SEQUENCE</scope>
    <source>
        <strain evidence="12">CBS 260.36</strain>
    </source>
</reference>
<feature type="transmembrane region" description="Helical" evidence="10">
    <location>
        <begin position="62"/>
        <end position="84"/>
    </location>
</feature>
<evidence type="ECO:0000259" key="11">
    <source>
        <dbReference type="Pfam" id="PF01694"/>
    </source>
</evidence>
<keyword evidence="7" id="KW-0378">Hydrolase</keyword>
<name>A0A9P4IUU5_9PEZI</name>
<evidence type="ECO:0000256" key="10">
    <source>
        <dbReference type="SAM" id="Phobius"/>
    </source>
</evidence>
<organism evidence="12 13">
    <name type="scientific">Myriangium duriaei CBS 260.36</name>
    <dbReference type="NCBI Taxonomy" id="1168546"/>
    <lineage>
        <taxon>Eukaryota</taxon>
        <taxon>Fungi</taxon>
        <taxon>Dikarya</taxon>
        <taxon>Ascomycota</taxon>
        <taxon>Pezizomycotina</taxon>
        <taxon>Dothideomycetes</taxon>
        <taxon>Dothideomycetidae</taxon>
        <taxon>Myriangiales</taxon>
        <taxon>Myriangiaceae</taxon>
        <taxon>Myriangium</taxon>
    </lineage>
</organism>
<keyword evidence="13" id="KW-1185">Reference proteome</keyword>
<evidence type="ECO:0000256" key="3">
    <source>
        <dbReference type="ARBA" id="ARBA00009045"/>
    </source>
</evidence>
<dbReference type="GO" id="GO:0004252">
    <property type="term" value="F:serine-type endopeptidase activity"/>
    <property type="evidence" value="ECO:0007669"/>
    <property type="project" value="InterPro"/>
</dbReference>
<evidence type="ECO:0000313" key="12">
    <source>
        <dbReference type="EMBL" id="KAF2148895.1"/>
    </source>
</evidence>
<comment type="catalytic activity">
    <reaction evidence="1">
        <text>Cleaves type-1 transmembrane domains using a catalytic dyad composed of serine and histidine that are contributed by different transmembrane domains.</text>
        <dbReference type="EC" id="3.4.21.105"/>
    </reaction>
</comment>
<dbReference type="PANTHER" id="PTHR43066:SF1">
    <property type="entry name" value="RHOMBOID PROTEIN 2"/>
    <property type="match status" value="1"/>
</dbReference>
<feature type="transmembrane region" description="Helical" evidence="10">
    <location>
        <begin position="20"/>
        <end position="42"/>
    </location>
</feature>
<dbReference type="PANTHER" id="PTHR43066">
    <property type="entry name" value="RHOMBOID-RELATED PROTEIN"/>
    <property type="match status" value="1"/>
</dbReference>
<evidence type="ECO:0000256" key="5">
    <source>
        <dbReference type="ARBA" id="ARBA00022670"/>
    </source>
</evidence>
<accession>A0A9P4IUU5</accession>
<keyword evidence="9 10" id="KW-0472">Membrane</keyword>
<evidence type="ECO:0000256" key="8">
    <source>
        <dbReference type="ARBA" id="ARBA00022989"/>
    </source>
</evidence>
<comment type="similarity">
    <text evidence="3">Belongs to the peptidase S54 family.</text>
</comment>
<evidence type="ECO:0000256" key="1">
    <source>
        <dbReference type="ARBA" id="ARBA00000156"/>
    </source>
</evidence>
<dbReference type="AlphaFoldDB" id="A0A9P4IUU5"/>
<keyword evidence="8 10" id="KW-1133">Transmembrane helix</keyword>
<proteinExistence type="inferred from homology"/>
<dbReference type="Gene3D" id="1.20.1540.10">
    <property type="entry name" value="Rhomboid-like"/>
    <property type="match status" value="1"/>
</dbReference>
<dbReference type="OrthoDB" id="10257275at2759"/>
<dbReference type="InterPro" id="IPR035952">
    <property type="entry name" value="Rhomboid-like_sf"/>
</dbReference>
<sequence length="265" mass="29748">MSLNFDPRRIRSWVYRLPLFTRVFAAIAFVFLVTYYLVPWFGPWASLFPNEVALTSMHRLNTYPFLHLGVFHFLLNVSALVPLLERFEAEFGTLITLALFTGPFSTLPGGIYVLLEKFVFRTNVGVAGSSIWGFLLMASESIKHWRANPTFDIVGIKIPTWSYPCAVCLLCSILFPGWASLTGHACGLLIGYLWGLGYIRFLTPPEKILRWVEGKLNLLGRLPHYVSVDQKTFGRYGVLPSTSSQRATNLGAGIHMRSGGQRLGP</sequence>
<evidence type="ECO:0000256" key="6">
    <source>
        <dbReference type="ARBA" id="ARBA00022692"/>
    </source>
</evidence>
<feature type="transmembrane region" description="Helical" evidence="10">
    <location>
        <begin position="181"/>
        <end position="201"/>
    </location>
</feature>
<evidence type="ECO:0000256" key="2">
    <source>
        <dbReference type="ARBA" id="ARBA00004141"/>
    </source>
</evidence>
<evidence type="ECO:0000256" key="9">
    <source>
        <dbReference type="ARBA" id="ARBA00023136"/>
    </source>
</evidence>
<keyword evidence="6 10" id="KW-0812">Transmembrane</keyword>
<feature type="domain" description="Peptidase S54 rhomboid" evidence="11">
    <location>
        <begin position="56"/>
        <end position="199"/>
    </location>
</feature>
<comment type="subcellular location">
    <subcellularLocation>
        <location evidence="2">Membrane</location>
        <topology evidence="2">Multi-pass membrane protein</topology>
    </subcellularLocation>
</comment>
<dbReference type="Pfam" id="PF01694">
    <property type="entry name" value="Rhomboid"/>
    <property type="match status" value="1"/>
</dbReference>
<gene>
    <name evidence="12" type="ORF">K461DRAFT_231783</name>
</gene>